<name>A0A0B0NEJ0_GOSAR</name>
<dbReference type="Proteomes" id="UP000032142">
    <property type="component" value="Unassembled WGS sequence"/>
</dbReference>
<proteinExistence type="predicted"/>
<keyword evidence="2" id="KW-1185">Reference proteome</keyword>
<organism evidence="1 2">
    <name type="scientific">Gossypium arboreum</name>
    <name type="common">Tree cotton</name>
    <name type="synonym">Gossypium nanking</name>
    <dbReference type="NCBI Taxonomy" id="29729"/>
    <lineage>
        <taxon>Eukaryota</taxon>
        <taxon>Viridiplantae</taxon>
        <taxon>Streptophyta</taxon>
        <taxon>Embryophyta</taxon>
        <taxon>Tracheophyta</taxon>
        <taxon>Spermatophyta</taxon>
        <taxon>Magnoliopsida</taxon>
        <taxon>eudicotyledons</taxon>
        <taxon>Gunneridae</taxon>
        <taxon>Pentapetalae</taxon>
        <taxon>rosids</taxon>
        <taxon>malvids</taxon>
        <taxon>Malvales</taxon>
        <taxon>Malvaceae</taxon>
        <taxon>Malvoideae</taxon>
        <taxon>Gossypium</taxon>
    </lineage>
</organism>
<dbReference type="EMBL" id="KN390856">
    <property type="protein sequence ID" value="KHG09431.1"/>
    <property type="molecule type" value="Genomic_DNA"/>
</dbReference>
<dbReference type="AlphaFoldDB" id="A0A0B0NEJ0"/>
<reference evidence="2" key="1">
    <citation type="submission" date="2014-09" db="EMBL/GenBank/DDBJ databases">
        <authorList>
            <person name="Mudge J."/>
            <person name="Ramaraj T."/>
            <person name="Lindquist I.E."/>
            <person name="Bharti A.K."/>
            <person name="Sundararajan A."/>
            <person name="Cameron C.T."/>
            <person name="Woodward J.E."/>
            <person name="May G.D."/>
            <person name="Brubaker C."/>
            <person name="Broadhvest J."/>
            <person name="Wilkins T.A."/>
        </authorList>
    </citation>
    <scope>NUCLEOTIDE SEQUENCE</scope>
    <source>
        <strain evidence="2">cv. AKA8401</strain>
    </source>
</reference>
<gene>
    <name evidence="1" type="ORF">F383_14038</name>
</gene>
<accession>A0A0B0NEJ0</accession>
<evidence type="ECO:0000313" key="1">
    <source>
        <dbReference type="EMBL" id="KHG09431.1"/>
    </source>
</evidence>
<evidence type="ECO:0000313" key="2">
    <source>
        <dbReference type="Proteomes" id="UP000032142"/>
    </source>
</evidence>
<protein>
    <submittedName>
        <fullName evidence="1">Uncharacterized protein</fullName>
    </submittedName>
</protein>
<sequence>MESTIFVSVVAKDIGRGEGNGVTL</sequence>